<dbReference type="Proteomes" id="UP000015105">
    <property type="component" value="Chromosome 7D"/>
</dbReference>
<reference evidence="2" key="2">
    <citation type="journal article" date="2017" name="Nat. Plants">
        <title>The Aegilops tauschii genome reveals multiple impacts of transposons.</title>
        <authorList>
            <person name="Zhao G."/>
            <person name="Zou C."/>
            <person name="Li K."/>
            <person name="Wang K."/>
            <person name="Li T."/>
            <person name="Gao L."/>
            <person name="Zhang X."/>
            <person name="Wang H."/>
            <person name="Yang Z."/>
            <person name="Liu X."/>
            <person name="Jiang W."/>
            <person name="Mao L."/>
            <person name="Kong X."/>
            <person name="Jiao Y."/>
            <person name="Jia J."/>
        </authorList>
    </citation>
    <scope>NUCLEOTIDE SEQUENCE [LARGE SCALE GENOMIC DNA]</scope>
    <source>
        <strain evidence="2">cv. AL8/78</strain>
    </source>
</reference>
<reference evidence="1" key="5">
    <citation type="journal article" date="2021" name="G3 (Bethesda)">
        <title>Aegilops tauschii genome assembly Aet v5.0 features greater sequence contiguity and improved annotation.</title>
        <authorList>
            <person name="Wang L."/>
            <person name="Zhu T."/>
            <person name="Rodriguez J.C."/>
            <person name="Deal K.R."/>
            <person name="Dubcovsky J."/>
            <person name="McGuire P.E."/>
            <person name="Lux T."/>
            <person name="Spannagl M."/>
            <person name="Mayer K.F.X."/>
            <person name="Baldrich P."/>
            <person name="Meyers B.C."/>
            <person name="Huo N."/>
            <person name="Gu Y.Q."/>
            <person name="Zhou H."/>
            <person name="Devos K.M."/>
            <person name="Bennetzen J.L."/>
            <person name="Unver T."/>
            <person name="Budak H."/>
            <person name="Gulick P.J."/>
            <person name="Galiba G."/>
            <person name="Kalapos B."/>
            <person name="Nelson D.R."/>
            <person name="Li P."/>
            <person name="You F.M."/>
            <person name="Luo M.C."/>
            <person name="Dvorak J."/>
        </authorList>
    </citation>
    <scope>NUCLEOTIDE SEQUENCE [LARGE SCALE GENOMIC DNA]</scope>
    <source>
        <strain evidence="1">cv. AL8/78</strain>
    </source>
</reference>
<accession>A0A453QAU4</accession>
<evidence type="ECO:0000313" key="1">
    <source>
        <dbReference type="EnsemblPlants" id="AET7Gv20020600.7"/>
    </source>
</evidence>
<sequence>VKNLIDGVALTWHVSANIYLVLVLATWHTISTQILLTWTPTPPLFLTHVPYWWCWAPTQVRPFLQCQH</sequence>
<name>A0A453QAU4_AEGTS</name>
<dbReference type="AlphaFoldDB" id="A0A453QAU4"/>
<reference evidence="1" key="3">
    <citation type="journal article" date="2017" name="Nature">
        <title>Genome sequence of the progenitor of the wheat D genome Aegilops tauschii.</title>
        <authorList>
            <person name="Luo M.C."/>
            <person name="Gu Y.Q."/>
            <person name="Puiu D."/>
            <person name="Wang H."/>
            <person name="Twardziok S.O."/>
            <person name="Deal K.R."/>
            <person name="Huo N."/>
            <person name="Zhu T."/>
            <person name="Wang L."/>
            <person name="Wang Y."/>
            <person name="McGuire P.E."/>
            <person name="Liu S."/>
            <person name="Long H."/>
            <person name="Ramasamy R.K."/>
            <person name="Rodriguez J.C."/>
            <person name="Van S.L."/>
            <person name="Yuan L."/>
            <person name="Wang Z."/>
            <person name="Xia Z."/>
            <person name="Xiao L."/>
            <person name="Anderson O.D."/>
            <person name="Ouyang S."/>
            <person name="Liang Y."/>
            <person name="Zimin A.V."/>
            <person name="Pertea G."/>
            <person name="Qi P."/>
            <person name="Bennetzen J.L."/>
            <person name="Dai X."/>
            <person name="Dawson M.W."/>
            <person name="Muller H.G."/>
            <person name="Kugler K."/>
            <person name="Rivarola-Duarte L."/>
            <person name="Spannagl M."/>
            <person name="Mayer K.F.X."/>
            <person name="Lu F.H."/>
            <person name="Bevan M.W."/>
            <person name="Leroy P."/>
            <person name="Li P."/>
            <person name="You F.M."/>
            <person name="Sun Q."/>
            <person name="Liu Z."/>
            <person name="Lyons E."/>
            <person name="Wicker T."/>
            <person name="Salzberg S.L."/>
            <person name="Devos K.M."/>
            <person name="Dvorak J."/>
        </authorList>
    </citation>
    <scope>NUCLEOTIDE SEQUENCE [LARGE SCALE GENOMIC DNA]</scope>
    <source>
        <strain evidence="1">cv. AL8/78</strain>
    </source>
</reference>
<protein>
    <submittedName>
        <fullName evidence="1">Uncharacterized protein</fullName>
    </submittedName>
</protein>
<proteinExistence type="predicted"/>
<reference evidence="1" key="4">
    <citation type="submission" date="2019-03" db="UniProtKB">
        <authorList>
            <consortium name="EnsemblPlants"/>
        </authorList>
    </citation>
    <scope>IDENTIFICATION</scope>
</reference>
<evidence type="ECO:0000313" key="2">
    <source>
        <dbReference type="Proteomes" id="UP000015105"/>
    </source>
</evidence>
<dbReference type="EnsemblPlants" id="AET7Gv20020600.7">
    <property type="protein sequence ID" value="AET7Gv20020600.7"/>
    <property type="gene ID" value="AET7Gv20020600"/>
</dbReference>
<dbReference type="Gramene" id="AET7Gv20020600.7">
    <property type="protein sequence ID" value="AET7Gv20020600.7"/>
    <property type="gene ID" value="AET7Gv20020600"/>
</dbReference>
<reference evidence="2" key="1">
    <citation type="journal article" date="2014" name="Science">
        <title>Ancient hybridizations among the ancestral genomes of bread wheat.</title>
        <authorList>
            <consortium name="International Wheat Genome Sequencing Consortium,"/>
            <person name="Marcussen T."/>
            <person name="Sandve S.R."/>
            <person name="Heier L."/>
            <person name="Spannagl M."/>
            <person name="Pfeifer M."/>
            <person name="Jakobsen K.S."/>
            <person name="Wulff B.B."/>
            <person name="Steuernagel B."/>
            <person name="Mayer K.F."/>
            <person name="Olsen O.A."/>
        </authorList>
    </citation>
    <scope>NUCLEOTIDE SEQUENCE [LARGE SCALE GENOMIC DNA]</scope>
    <source>
        <strain evidence="2">cv. AL8/78</strain>
    </source>
</reference>
<organism evidence="1 2">
    <name type="scientific">Aegilops tauschii subsp. strangulata</name>
    <name type="common">Goatgrass</name>
    <dbReference type="NCBI Taxonomy" id="200361"/>
    <lineage>
        <taxon>Eukaryota</taxon>
        <taxon>Viridiplantae</taxon>
        <taxon>Streptophyta</taxon>
        <taxon>Embryophyta</taxon>
        <taxon>Tracheophyta</taxon>
        <taxon>Spermatophyta</taxon>
        <taxon>Magnoliopsida</taxon>
        <taxon>Liliopsida</taxon>
        <taxon>Poales</taxon>
        <taxon>Poaceae</taxon>
        <taxon>BOP clade</taxon>
        <taxon>Pooideae</taxon>
        <taxon>Triticodae</taxon>
        <taxon>Triticeae</taxon>
        <taxon>Triticinae</taxon>
        <taxon>Aegilops</taxon>
    </lineage>
</organism>
<keyword evidence="2" id="KW-1185">Reference proteome</keyword>